<accession>A0ABN4BK50</accession>
<dbReference type="Proteomes" id="UP000017590">
    <property type="component" value="Chromosome"/>
</dbReference>
<feature type="transmembrane region" description="Helical" evidence="1">
    <location>
        <begin position="29"/>
        <end position="47"/>
    </location>
</feature>
<protein>
    <submittedName>
        <fullName evidence="2">Uncharacterized protein</fullName>
    </submittedName>
</protein>
<dbReference type="EMBL" id="CP006763">
    <property type="protein sequence ID" value="AGY76373.1"/>
    <property type="molecule type" value="Genomic_DNA"/>
</dbReference>
<organism evidence="2 3">
    <name type="scientific">Clostridium autoethanogenum DSM 10061</name>
    <dbReference type="NCBI Taxonomy" id="1341692"/>
    <lineage>
        <taxon>Bacteria</taxon>
        <taxon>Bacillati</taxon>
        <taxon>Bacillota</taxon>
        <taxon>Clostridia</taxon>
        <taxon>Eubacteriales</taxon>
        <taxon>Clostridiaceae</taxon>
        <taxon>Clostridium</taxon>
    </lineage>
</organism>
<evidence type="ECO:0000313" key="2">
    <source>
        <dbReference type="EMBL" id="AGY76373.1"/>
    </source>
</evidence>
<name>A0ABN4BK50_9CLOT</name>
<dbReference type="RefSeq" id="WP_013236749.1">
    <property type="nucleotide sequence ID" value="NC_022592.1"/>
</dbReference>
<proteinExistence type="predicted"/>
<keyword evidence="1" id="KW-0812">Transmembrane</keyword>
<keyword evidence="1" id="KW-1133">Transmembrane helix</keyword>
<keyword evidence="3" id="KW-1185">Reference proteome</keyword>
<sequence>MVMYVIMSFMVGFTGNKLFNKNNIGIQSSIKWGFIIGSILIMIHAILDKFVKL</sequence>
<evidence type="ECO:0000313" key="3">
    <source>
        <dbReference type="Proteomes" id="UP000017590"/>
    </source>
</evidence>
<evidence type="ECO:0000256" key="1">
    <source>
        <dbReference type="SAM" id="Phobius"/>
    </source>
</evidence>
<keyword evidence="1" id="KW-0472">Membrane</keyword>
<reference evidence="3" key="1">
    <citation type="journal article" date="2014" name="Biotechnol. Biofuels">
        <title>Comparison of single-molecule sequencing and hybrid approaches for finishing the genome of Clostridium autoethanogenum and analysis of CRISPR systems in industrial relevant Clostridia.</title>
        <authorList>
            <person name="Brown S.D."/>
            <person name="Nagaraju S."/>
            <person name="Utturkar S."/>
            <person name="De Tissera S."/>
            <person name="Segovia S."/>
            <person name="Mitchell W."/>
            <person name="Land M.L."/>
            <person name="Dassanayake A."/>
            <person name="Kopke M."/>
        </authorList>
    </citation>
    <scope>NUCLEOTIDE SEQUENCE [LARGE SCALE GENOMIC DNA]</scope>
    <source>
        <strain evidence="3">DSM 10061</strain>
    </source>
</reference>
<gene>
    <name evidence="2" type="ORF">CAETHG_2160</name>
</gene>